<dbReference type="AlphaFoldDB" id="A0A1G8YVB6"/>
<accession>A0A1G8YVB6</accession>
<dbReference type="InterPro" id="IPR013658">
    <property type="entry name" value="SGL"/>
</dbReference>
<comment type="similarity">
    <text evidence="1">Belongs to the SMP-30/CGR1 family.</text>
</comment>
<dbReference type="GO" id="GO:0005509">
    <property type="term" value="F:calcium ion binding"/>
    <property type="evidence" value="ECO:0007669"/>
    <property type="project" value="TreeGrafter"/>
</dbReference>
<feature type="binding site" evidence="3">
    <location>
        <position position="195"/>
    </location>
    <ligand>
        <name>a divalent metal cation</name>
        <dbReference type="ChEBI" id="CHEBI:60240"/>
    </ligand>
</feature>
<keyword evidence="6" id="KW-1185">Reference proteome</keyword>
<proteinExistence type="inferred from homology"/>
<evidence type="ECO:0000259" key="4">
    <source>
        <dbReference type="Pfam" id="PF08450"/>
    </source>
</evidence>
<organism evidence="5 6">
    <name type="scientific">Meinhardsimonia xiamenensis</name>
    <dbReference type="NCBI Taxonomy" id="990712"/>
    <lineage>
        <taxon>Bacteria</taxon>
        <taxon>Pseudomonadati</taxon>
        <taxon>Pseudomonadota</taxon>
        <taxon>Alphaproteobacteria</taxon>
        <taxon>Rhodobacterales</taxon>
        <taxon>Paracoccaceae</taxon>
        <taxon>Meinhardsimonia</taxon>
    </lineage>
</organism>
<dbReference type="Pfam" id="PF08450">
    <property type="entry name" value="SGL"/>
    <property type="match status" value="1"/>
</dbReference>
<dbReference type="EMBL" id="FNFV01000001">
    <property type="protein sequence ID" value="SDK06706.1"/>
    <property type="molecule type" value="Genomic_DNA"/>
</dbReference>
<dbReference type="PANTHER" id="PTHR10907">
    <property type="entry name" value="REGUCALCIN"/>
    <property type="match status" value="1"/>
</dbReference>
<dbReference type="SUPFAM" id="SSF63829">
    <property type="entry name" value="Calcium-dependent phosphotriesterase"/>
    <property type="match status" value="1"/>
</dbReference>
<dbReference type="PRINTS" id="PR01790">
    <property type="entry name" value="SMP30FAMILY"/>
</dbReference>
<feature type="binding site" evidence="3">
    <location>
        <position position="98"/>
    </location>
    <ligand>
        <name>substrate</name>
    </ligand>
</feature>
<dbReference type="Proteomes" id="UP000199328">
    <property type="component" value="Unassembled WGS sequence"/>
</dbReference>
<keyword evidence="3" id="KW-0862">Zinc</keyword>
<feature type="binding site" evidence="3">
    <location>
        <position position="96"/>
    </location>
    <ligand>
        <name>substrate</name>
    </ligand>
</feature>
<name>A0A1G8YVB6_9RHOB</name>
<sequence>MNATIFDDRACELGEGPLWHPERGQLFWFDILAGKLLSRADDQPLEWQFDELVSAAGWIDRDRLLIASETALFTFDLETGAREDVAALEADRPGTRSNDGRADPWGGFWIGTMAKAGARGERGAIYRYFRGELRQLFAPVAIPNAICFDAPRECAYFCDTLKGRIMRQKLSPRDGWPKGEPEVFIDLRAEKLNPDGAVVDAEGRVWTAQWGAARVAVYAPDGRFEGAVAIPARHSSCPAFGGEGLSTLFCTSARQDLDAAILAAEPQNGMTFALEGAGRGLPEFKVTP</sequence>
<evidence type="ECO:0000313" key="5">
    <source>
        <dbReference type="EMBL" id="SDK06706.1"/>
    </source>
</evidence>
<feature type="domain" description="SMP-30/Gluconolactonase/LRE-like region" evidence="4">
    <location>
        <begin position="13"/>
        <end position="254"/>
    </location>
</feature>
<dbReference type="GO" id="GO:0019853">
    <property type="term" value="P:L-ascorbic acid biosynthetic process"/>
    <property type="evidence" value="ECO:0007669"/>
    <property type="project" value="TreeGrafter"/>
</dbReference>
<comment type="cofactor">
    <cofactor evidence="3">
        <name>Zn(2+)</name>
        <dbReference type="ChEBI" id="CHEBI:29105"/>
    </cofactor>
    <text evidence="3">Binds 1 divalent metal cation per subunit.</text>
</comment>
<dbReference type="Gene3D" id="2.120.10.30">
    <property type="entry name" value="TolB, C-terminal domain"/>
    <property type="match status" value="1"/>
</dbReference>
<dbReference type="PANTHER" id="PTHR10907:SF47">
    <property type="entry name" value="REGUCALCIN"/>
    <property type="match status" value="1"/>
</dbReference>
<evidence type="ECO:0000256" key="1">
    <source>
        <dbReference type="ARBA" id="ARBA00008853"/>
    </source>
</evidence>
<dbReference type="OrthoDB" id="2633250at2"/>
<evidence type="ECO:0000256" key="2">
    <source>
        <dbReference type="PIRSR" id="PIRSR605511-1"/>
    </source>
</evidence>
<dbReference type="GO" id="GO:0004341">
    <property type="term" value="F:gluconolactonase activity"/>
    <property type="evidence" value="ECO:0007669"/>
    <property type="project" value="TreeGrafter"/>
</dbReference>
<protein>
    <submittedName>
        <fullName evidence="5">Sugar lactone lactonase YvrE</fullName>
    </submittedName>
</protein>
<evidence type="ECO:0000313" key="6">
    <source>
        <dbReference type="Proteomes" id="UP000199328"/>
    </source>
</evidence>
<keyword evidence="3" id="KW-0479">Metal-binding</keyword>
<dbReference type="InterPro" id="IPR005511">
    <property type="entry name" value="SMP-30"/>
</dbReference>
<feature type="binding site" evidence="3">
    <location>
        <position position="144"/>
    </location>
    <ligand>
        <name>a divalent metal cation</name>
        <dbReference type="ChEBI" id="CHEBI:60240"/>
    </ligand>
</feature>
<dbReference type="RefSeq" id="WP_092497759.1">
    <property type="nucleotide sequence ID" value="NZ_FNFV01000001.1"/>
</dbReference>
<feature type="active site" description="Proton donor/acceptor" evidence="2">
    <location>
        <position position="195"/>
    </location>
</feature>
<evidence type="ECO:0000256" key="3">
    <source>
        <dbReference type="PIRSR" id="PIRSR605511-2"/>
    </source>
</evidence>
<reference evidence="6" key="1">
    <citation type="submission" date="2016-10" db="EMBL/GenBank/DDBJ databases">
        <authorList>
            <person name="Varghese N."/>
            <person name="Submissions S."/>
        </authorList>
    </citation>
    <scope>NUCLEOTIDE SEQUENCE [LARGE SCALE GENOMIC DNA]</scope>
    <source>
        <strain evidence="6">CGMCC 1.10789</strain>
    </source>
</reference>
<feature type="binding site" evidence="3">
    <location>
        <position position="15"/>
    </location>
    <ligand>
        <name>a divalent metal cation</name>
        <dbReference type="ChEBI" id="CHEBI:60240"/>
    </ligand>
</feature>
<dbReference type="STRING" id="990712.SAMN05216257_101473"/>
<dbReference type="InterPro" id="IPR011042">
    <property type="entry name" value="6-blade_b-propeller_TolB-like"/>
</dbReference>
<gene>
    <name evidence="5" type="ORF">SAMN05216257_101473</name>
</gene>